<dbReference type="EnsemblPlants" id="Pp3c23_4310V3.4">
    <property type="protein sequence ID" value="Pp3c23_4310V3.4"/>
    <property type="gene ID" value="Pp3c23_4310"/>
</dbReference>
<reference evidence="5 7" key="2">
    <citation type="journal article" date="2018" name="Plant J.">
        <title>The Physcomitrella patens chromosome-scale assembly reveals moss genome structure and evolution.</title>
        <authorList>
            <person name="Lang D."/>
            <person name="Ullrich K.K."/>
            <person name="Murat F."/>
            <person name="Fuchs J."/>
            <person name="Jenkins J."/>
            <person name="Haas F.B."/>
            <person name="Piednoel M."/>
            <person name="Gundlach H."/>
            <person name="Van Bel M."/>
            <person name="Meyberg R."/>
            <person name="Vives C."/>
            <person name="Morata J."/>
            <person name="Symeonidi A."/>
            <person name="Hiss M."/>
            <person name="Muchero W."/>
            <person name="Kamisugi Y."/>
            <person name="Saleh O."/>
            <person name="Blanc G."/>
            <person name="Decker E.L."/>
            <person name="van Gessel N."/>
            <person name="Grimwood J."/>
            <person name="Hayes R.D."/>
            <person name="Graham S.W."/>
            <person name="Gunter L.E."/>
            <person name="McDaniel S.F."/>
            <person name="Hoernstein S.N.W."/>
            <person name="Larsson A."/>
            <person name="Li F.W."/>
            <person name="Perroud P.F."/>
            <person name="Phillips J."/>
            <person name="Ranjan P."/>
            <person name="Rokshar D.S."/>
            <person name="Rothfels C.J."/>
            <person name="Schneider L."/>
            <person name="Shu S."/>
            <person name="Stevenson D.W."/>
            <person name="Thummler F."/>
            <person name="Tillich M."/>
            <person name="Villarreal Aguilar J.C."/>
            <person name="Widiez T."/>
            <person name="Wong G.K."/>
            <person name="Wymore A."/>
            <person name="Zhang Y."/>
            <person name="Zimmer A.D."/>
            <person name="Quatrano R.S."/>
            <person name="Mayer K.F.X."/>
            <person name="Goodstein D."/>
            <person name="Casacuberta J.M."/>
            <person name="Vandepoele K."/>
            <person name="Reski R."/>
            <person name="Cuming A.C."/>
            <person name="Tuskan G.A."/>
            <person name="Maumus F."/>
            <person name="Salse J."/>
            <person name="Schmutz J."/>
            <person name="Rensing S.A."/>
        </authorList>
    </citation>
    <scope>NUCLEOTIDE SEQUENCE [LARGE SCALE GENOMIC DNA]</scope>
    <source>
        <strain evidence="6 7">cv. Gransden 2004</strain>
    </source>
</reference>
<dbReference type="GeneID" id="112276069"/>
<dbReference type="InterPro" id="IPR006921">
    <property type="entry name" value="Interferon-rel_develop_reg_C"/>
</dbReference>
<evidence type="ECO:0008006" key="8">
    <source>
        <dbReference type="Google" id="ProtNLM"/>
    </source>
</evidence>
<dbReference type="Gramene" id="Pp3c23_4310V3.2">
    <property type="protein sequence ID" value="Pp3c23_4310V3.2"/>
    <property type="gene ID" value="Pp3c23_4310"/>
</dbReference>
<dbReference type="STRING" id="3218.A0A2K1II25"/>
<sequence length="449" mass="48523">MGRCRKGRRTARMDDLTDDDTMSIASTVSSSDYNNGPEVEGEFDESTLMDQYVEALYQKRASMREAGLKGLIDAFTSAVLTDFAEDQCETLANRFINSIKVGSGSEIAQGARALGLLAFTAGAGSSAQQILTDATPHLWKVARVGNSPAARSSCLETLGLLAFIGASDLGATEATMETLWSIVNHTHSSEDQKTGINFPPSSARVSALMAWSLLLSTVDPRRVSSSHLQSSVSVLSGLLKNEDLAVRTAAGESIALLYEMTNSLGSAEDVEDTVDDLVPPVSTSINPRVATGARATISEDEVVEQMKTLSVHAGGKGQPKKERAVQRSSFRELLAAIEDGVAPQVSVKLPAGNALKFNSWTEIIQLNVIRRFLGEGFQTHMQGNPLLHEIFDFVPQAEKRKTLSTKEKRMLQSPNSIVSKARTEVMNRRRQNSRVQKMGGFSANGHDSD</sequence>
<dbReference type="Gramene" id="Pp3c23_4310V3.1">
    <property type="protein sequence ID" value="Pp3c23_4310V3.1"/>
    <property type="gene ID" value="Pp3c23_4310"/>
</dbReference>
<dbReference type="InterPro" id="IPR016024">
    <property type="entry name" value="ARM-type_fold"/>
</dbReference>
<feature type="domain" description="Interferon-related developmental regulator N-terminal" evidence="4">
    <location>
        <begin position="22"/>
        <end position="338"/>
    </location>
</feature>
<dbReference type="PANTHER" id="PTHR12354">
    <property type="entry name" value="INTERFERON-RELATED DEVELOPMENTAL REGULATOR"/>
    <property type="match status" value="1"/>
</dbReference>
<dbReference type="OMA" id="QCFEAIF"/>
<evidence type="ECO:0000259" key="4">
    <source>
        <dbReference type="Pfam" id="PF05004"/>
    </source>
</evidence>
<dbReference type="Pfam" id="PF05004">
    <property type="entry name" value="IFRD"/>
    <property type="match status" value="1"/>
</dbReference>
<gene>
    <name evidence="6" type="primary">LOC112276069</name>
    <name evidence="5" type="ORF">PHYPA_027615</name>
</gene>
<comment type="similarity">
    <text evidence="1">Belongs to the IFRD family.</text>
</comment>
<evidence type="ECO:0000256" key="1">
    <source>
        <dbReference type="ARBA" id="ARBA00008828"/>
    </source>
</evidence>
<dbReference type="Gene3D" id="1.25.10.10">
    <property type="entry name" value="Leucine-rich Repeat Variant"/>
    <property type="match status" value="1"/>
</dbReference>
<dbReference type="PaxDb" id="3218-PP1S16_94V6.1"/>
<evidence type="ECO:0000256" key="2">
    <source>
        <dbReference type="SAM" id="MobiDB-lite"/>
    </source>
</evidence>
<dbReference type="Gramene" id="Pp3c23_4310V3.4">
    <property type="protein sequence ID" value="Pp3c23_4310V3.4"/>
    <property type="gene ID" value="Pp3c23_4310"/>
</dbReference>
<feature type="region of interest" description="Disordered" evidence="2">
    <location>
        <begin position="423"/>
        <end position="449"/>
    </location>
</feature>
<feature type="domain" description="Interferon-related developmental regulator C-terminal" evidence="3">
    <location>
        <begin position="384"/>
        <end position="430"/>
    </location>
</feature>
<dbReference type="AlphaFoldDB" id="A0A2K1II25"/>
<dbReference type="EMBL" id="ABEU02000023">
    <property type="protein sequence ID" value="PNR28923.1"/>
    <property type="molecule type" value="Genomic_DNA"/>
</dbReference>
<dbReference type="EnsemblPlants" id="Pp3c23_4310V3.3">
    <property type="protein sequence ID" value="Pp3c23_4310V3.3"/>
    <property type="gene ID" value="Pp3c23_4310"/>
</dbReference>
<organism evidence="5">
    <name type="scientific">Physcomitrium patens</name>
    <name type="common">Spreading-leaved earth moss</name>
    <name type="synonym">Physcomitrella patens</name>
    <dbReference type="NCBI Taxonomy" id="3218"/>
    <lineage>
        <taxon>Eukaryota</taxon>
        <taxon>Viridiplantae</taxon>
        <taxon>Streptophyta</taxon>
        <taxon>Embryophyta</taxon>
        <taxon>Bryophyta</taxon>
        <taxon>Bryophytina</taxon>
        <taxon>Bryopsida</taxon>
        <taxon>Funariidae</taxon>
        <taxon>Funariales</taxon>
        <taxon>Funariaceae</taxon>
        <taxon>Physcomitrium</taxon>
    </lineage>
</organism>
<name>A0A2K1II25_PHYPA</name>
<dbReference type="InterPro" id="IPR011989">
    <property type="entry name" value="ARM-like"/>
</dbReference>
<dbReference type="EnsemblPlants" id="Pp3c23_4310V3.1">
    <property type="protein sequence ID" value="Pp3c23_4310V3.1"/>
    <property type="gene ID" value="Pp3c23_4310"/>
</dbReference>
<reference evidence="6" key="3">
    <citation type="submission" date="2020-12" db="UniProtKB">
        <authorList>
            <consortium name="EnsemblPlants"/>
        </authorList>
    </citation>
    <scope>IDENTIFICATION</scope>
</reference>
<evidence type="ECO:0000313" key="7">
    <source>
        <dbReference type="Proteomes" id="UP000006727"/>
    </source>
</evidence>
<proteinExistence type="inferred from homology"/>
<dbReference type="OrthoDB" id="686784at2759"/>
<dbReference type="EnsemblPlants" id="Pp3c23_4310V3.2">
    <property type="protein sequence ID" value="Pp3c23_4310V3.2"/>
    <property type="gene ID" value="Pp3c23_4310"/>
</dbReference>
<keyword evidence="7" id="KW-1185">Reference proteome</keyword>
<dbReference type="Proteomes" id="UP000006727">
    <property type="component" value="Chromosome 23"/>
</dbReference>
<dbReference type="RefSeq" id="XP_024362811.1">
    <property type="nucleotide sequence ID" value="XM_024507043.2"/>
</dbReference>
<evidence type="ECO:0000313" key="5">
    <source>
        <dbReference type="EMBL" id="PNR28923.1"/>
    </source>
</evidence>
<evidence type="ECO:0000313" key="6">
    <source>
        <dbReference type="EnsemblPlants" id="Pp3c23_4310V3.1"/>
    </source>
</evidence>
<dbReference type="InterPro" id="IPR039777">
    <property type="entry name" value="IFRD"/>
</dbReference>
<protein>
    <recommendedName>
        <fullName evidence="8">Interferon-related developmental regulator N-terminal domain-containing protein</fullName>
    </recommendedName>
</protein>
<reference evidence="5 7" key="1">
    <citation type="journal article" date="2008" name="Science">
        <title>The Physcomitrella genome reveals evolutionary insights into the conquest of land by plants.</title>
        <authorList>
            <person name="Rensing S."/>
            <person name="Lang D."/>
            <person name="Zimmer A."/>
            <person name="Terry A."/>
            <person name="Salamov A."/>
            <person name="Shapiro H."/>
            <person name="Nishiyama T."/>
            <person name="Perroud P.-F."/>
            <person name="Lindquist E."/>
            <person name="Kamisugi Y."/>
            <person name="Tanahashi T."/>
            <person name="Sakakibara K."/>
            <person name="Fujita T."/>
            <person name="Oishi K."/>
            <person name="Shin-I T."/>
            <person name="Kuroki Y."/>
            <person name="Toyoda A."/>
            <person name="Suzuki Y."/>
            <person name="Hashimoto A."/>
            <person name="Yamaguchi K."/>
            <person name="Sugano A."/>
            <person name="Kohara Y."/>
            <person name="Fujiyama A."/>
            <person name="Anterola A."/>
            <person name="Aoki S."/>
            <person name="Ashton N."/>
            <person name="Barbazuk W.B."/>
            <person name="Barker E."/>
            <person name="Bennetzen J."/>
            <person name="Bezanilla M."/>
            <person name="Blankenship R."/>
            <person name="Cho S.H."/>
            <person name="Dutcher S."/>
            <person name="Estelle M."/>
            <person name="Fawcett J.A."/>
            <person name="Gundlach H."/>
            <person name="Hanada K."/>
            <person name="Heyl A."/>
            <person name="Hicks K.A."/>
            <person name="Hugh J."/>
            <person name="Lohr M."/>
            <person name="Mayer K."/>
            <person name="Melkozernov A."/>
            <person name="Murata T."/>
            <person name="Nelson D."/>
            <person name="Pils B."/>
            <person name="Prigge M."/>
            <person name="Reiss B."/>
            <person name="Renner T."/>
            <person name="Rombauts S."/>
            <person name="Rushton P."/>
            <person name="Sanderfoot A."/>
            <person name="Schween G."/>
            <person name="Shiu S.-H."/>
            <person name="Stueber K."/>
            <person name="Theodoulou F.L."/>
            <person name="Tu H."/>
            <person name="Van de Peer Y."/>
            <person name="Verrier P.J."/>
            <person name="Waters E."/>
            <person name="Wood A."/>
            <person name="Yang L."/>
            <person name="Cove D."/>
            <person name="Cuming A."/>
            <person name="Hasebe M."/>
            <person name="Lucas S."/>
            <person name="Mishler D.B."/>
            <person name="Reski R."/>
            <person name="Grigoriev I."/>
            <person name="Quatrano R.S."/>
            <person name="Boore J.L."/>
        </authorList>
    </citation>
    <scope>NUCLEOTIDE SEQUENCE [LARGE SCALE GENOMIC DNA]</scope>
    <source>
        <strain evidence="6 7">cv. Gransden 2004</strain>
    </source>
</reference>
<dbReference type="SUPFAM" id="SSF48371">
    <property type="entry name" value="ARM repeat"/>
    <property type="match status" value="1"/>
</dbReference>
<accession>A0A2K1II25</accession>
<dbReference type="Gramene" id="Pp3c23_4310V3.3">
    <property type="protein sequence ID" value="Pp3c23_4310V3.3"/>
    <property type="gene ID" value="Pp3c23_4310"/>
</dbReference>
<dbReference type="PANTHER" id="PTHR12354:SF1">
    <property type="entry name" value="INTERFERON-RELATED DEVELOPMENTAL REGULATOR 1"/>
    <property type="match status" value="1"/>
</dbReference>
<dbReference type="InterPro" id="IPR007701">
    <property type="entry name" value="Interferon-rel_develop_reg_N"/>
</dbReference>
<evidence type="ECO:0000259" key="3">
    <source>
        <dbReference type="Pfam" id="PF04836"/>
    </source>
</evidence>
<dbReference type="Pfam" id="PF04836">
    <property type="entry name" value="IFRD_C"/>
    <property type="match status" value="1"/>
</dbReference>